<organism evidence="2 3">
    <name type="scientific">Candidatus Giovannonibacteria bacterium RIFCSPLOWO2_12_FULL_44_15</name>
    <dbReference type="NCBI Taxonomy" id="1798364"/>
    <lineage>
        <taxon>Bacteria</taxon>
        <taxon>Candidatus Giovannoniibacteriota</taxon>
    </lineage>
</organism>
<comment type="caution">
    <text evidence="2">The sequence shown here is derived from an EMBL/GenBank/DDBJ whole genome shotgun (WGS) entry which is preliminary data.</text>
</comment>
<evidence type="ECO:0000313" key="2">
    <source>
        <dbReference type="EMBL" id="OGF93361.1"/>
    </source>
</evidence>
<sequence>MTHKKPEDYFGRALIFIRIIVIMLLLAGLLYAILKPRRAHSAECDPVTLHGQVHSAWPEKDGGLELLAVVWLIELPEEKFEAVRLLFLRREVFAANFYNNAQRQTVTQIKVLRRGCRFDGQYVNTLVGPPELTLLQ</sequence>
<keyword evidence="1" id="KW-1133">Transmembrane helix</keyword>
<dbReference type="AlphaFoldDB" id="A0A1F5Y0H5"/>
<dbReference type="EMBL" id="MFIQ01000020">
    <property type="protein sequence ID" value="OGF93361.1"/>
    <property type="molecule type" value="Genomic_DNA"/>
</dbReference>
<reference evidence="2 3" key="1">
    <citation type="journal article" date="2016" name="Nat. Commun.">
        <title>Thousands of microbial genomes shed light on interconnected biogeochemical processes in an aquifer system.</title>
        <authorList>
            <person name="Anantharaman K."/>
            <person name="Brown C.T."/>
            <person name="Hug L.A."/>
            <person name="Sharon I."/>
            <person name="Castelle C.J."/>
            <person name="Probst A.J."/>
            <person name="Thomas B.C."/>
            <person name="Singh A."/>
            <person name="Wilkins M.J."/>
            <person name="Karaoz U."/>
            <person name="Brodie E.L."/>
            <person name="Williams K.H."/>
            <person name="Hubbard S.S."/>
            <person name="Banfield J.F."/>
        </authorList>
    </citation>
    <scope>NUCLEOTIDE SEQUENCE [LARGE SCALE GENOMIC DNA]</scope>
</reference>
<accession>A0A1F5Y0H5</accession>
<dbReference type="Proteomes" id="UP000178894">
    <property type="component" value="Unassembled WGS sequence"/>
</dbReference>
<feature type="transmembrane region" description="Helical" evidence="1">
    <location>
        <begin position="15"/>
        <end position="34"/>
    </location>
</feature>
<protein>
    <submittedName>
        <fullName evidence="2">Uncharacterized protein</fullName>
    </submittedName>
</protein>
<keyword evidence="1" id="KW-0812">Transmembrane</keyword>
<gene>
    <name evidence="2" type="ORF">A3G54_00010</name>
</gene>
<evidence type="ECO:0000256" key="1">
    <source>
        <dbReference type="SAM" id="Phobius"/>
    </source>
</evidence>
<dbReference type="STRING" id="1798364.A3G54_00010"/>
<proteinExistence type="predicted"/>
<name>A0A1F5Y0H5_9BACT</name>
<evidence type="ECO:0000313" key="3">
    <source>
        <dbReference type="Proteomes" id="UP000178894"/>
    </source>
</evidence>
<keyword evidence="1" id="KW-0472">Membrane</keyword>